<dbReference type="InterPro" id="IPR027275">
    <property type="entry name" value="PRC-brl_dom"/>
</dbReference>
<dbReference type="GO" id="GO:0030077">
    <property type="term" value="C:plasma membrane light-harvesting complex"/>
    <property type="evidence" value="ECO:0007669"/>
    <property type="project" value="InterPro"/>
</dbReference>
<evidence type="ECO:0000259" key="2">
    <source>
        <dbReference type="Pfam" id="PF09557"/>
    </source>
</evidence>
<dbReference type="Proteomes" id="UP000076925">
    <property type="component" value="Unassembled WGS sequence"/>
</dbReference>
<dbReference type="AlphaFoldDB" id="A0A139XGC8"/>
<proteinExistence type="predicted"/>
<keyword evidence="4" id="KW-1185">Reference proteome</keyword>
<dbReference type="SUPFAM" id="SSF50346">
    <property type="entry name" value="PRC-barrel domain"/>
    <property type="match status" value="1"/>
</dbReference>
<dbReference type="Pfam" id="PF05239">
    <property type="entry name" value="PRC"/>
    <property type="match status" value="1"/>
</dbReference>
<sequence length="323" mass="37336">MVLYRLQDFDANYHENFQNSDIKDIDVYSDINNDKVGNVKDILVDETGRIRYLVVDTGFWVFGKQVLLPIGRSRIDYNARRVYAKGLTKNQVEHLPEFQELEKIDYNYEQLVSEVYRTPIVEIPLETSTPLETSVPLEASAPLDLPPVYAEPKEKPISKPVTTPIYKSDAYSDLYEREPSLYEVNEQDHQTLKLYEEQLVANTNLVKRGEVTVAKQVKTETVQISVPVEKERVIVERTTPADAGQVVSPSKANFRDAEVVRIEIYEEIPQIQKQPVVSEEVKIKKVVERDTVETQEIIRREELDIQTDEPIQQNSRLKRTRTN</sequence>
<dbReference type="NCBIfam" id="TIGR02271">
    <property type="entry name" value="YsnF/AvaK domain"/>
    <property type="match status" value="1"/>
</dbReference>
<dbReference type="InterPro" id="IPR014747">
    <property type="entry name" value="Bac_photo_RC_H_C"/>
</dbReference>
<name>A0A139XGC8_9CYAN</name>
<gene>
    <name evidence="3" type="ORF">WA1_00665</name>
</gene>
<reference evidence="3 4" key="1">
    <citation type="journal article" date="2013" name="Genome Biol. Evol.">
        <title>Genomes of Stigonematalean cyanobacteria (subsection V) and the evolution of oxygenic photosynthesis from prokaryotes to plastids.</title>
        <authorList>
            <person name="Dagan T."/>
            <person name="Roettger M."/>
            <person name="Stucken K."/>
            <person name="Landan G."/>
            <person name="Koch R."/>
            <person name="Major P."/>
            <person name="Gould S.B."/>
            <person name="Goremykin V.V."/>
            <person name="Rippka R."/>
            <person name="Tandeau de Marsac N."/>
            <person name="Gugger M."/>
            <person name="Lockhart P.J."/>
            <person name="Allen J.F."/>
            <person name="Brune I."/>
            <person name="Maus I."/>
            <person name="Puhler A."/>
            <person name="Martin W.F."/>
        </authorList>
    </citation>
    <scope>NUCLEOTIDE SEQUENCE [LARGE SCALE GENOMIC DNA]</scope>
    <source>
        <strain evidence="3 4">PCC 7110</strain>
    </source>
</reference>
<dbReference type="Pfam" id="PF09557">
    <property type="entry name" value="DUF2382"/>
    <property type="match status" value="1"/>
</dbReference>
<dbReference type="InterPro" id="IPR011033">
    <property type="entry name" value="PRC_barrel-like_sf"/>
</dbReference>
<dbReference type="EMBL" id="ANNX02000012">
    <property type="protein sequence ID" value="KYC43713.1"/>
    <property type="molecule type" value="Genomic_DNA"/>
</dbReference>
<protein>
    <submittedName>
        <fullName evidence="3">Photosystem reaction center subunit H</fullName>
    </submittedName>
</protein>
<dbReference type="GO" id="GO:0019684">
    <property type="term" value="P:photosynthesis, light reaction"/>
    <property type="evidence" value="ECO:0007669"/>
    <property type="project" value="InterPro"/>
</dbReference>
<dbReference type="STRING" id="128403.WA1_00665"/>
<evidence type="ECO:0000313" key="3">
    <source>
        <dbReference type="EMBL" id="KYC43713.1"/>
    </source>
</evidence>
<dbReference type="InterPro" id="IPR052967">
    <property type="entry name" value="Stress_Response_Assoc"/>
</dbReference>
<dbReference type="PANTHER" id="PTHR38463:SF1">
    <property type="entry name" value="STRESS RESPONSE PROTEIN YSNF"/>
    <property type="match status" value="1"/>
</dbReference>
<evidence type="ECO:0000259" key="1">
    <source>
        <dbReference type="Pfam" id="PF05239"/>
    </source>
</evidence>
<feature type="domain" description="DUF2382" evidence="2">
    <location>
        <begin position="192"/>
        <end position="305"/>
    </location>
</feature>
<evidence type="ECO:0000313" key="4">
    <source>
        <dbReference type="Proteomes" id="UP000076925"/>
    </source>
</evidence>
<dbReference type="InterPro" id="IPR019060">
    <property type="entry name" value="DUF2382"/>
</dbReference>
<comment type="caution">
    <text evidence="3">The sequence shown here is derived from an EMBL/GenBank/DDBJ whole genome shotgun (WGS) entry which is preliminary data.</text>
</comment>
<dbReference type="OrthoDB" id="510842at2"/>
<dbReference type="RefSeq" id="WP_017742156.1">
    <property type="nucleotide sequence ID" value="NZ_KQ976354.1"/>
</dbReference>
<dbReference type="PANTHER" id="PTHR38463">
    <property type="entry name" value="STRESS RESPONSE PROTEIN YSNF"/>
    <property type="match status" value="1"/>
</dbReference>
<accession>A0A139XGC8</accession>
<feature type="domain" description="PRC-barrel" evidence="1">
    <location>
        <begin position="15"/>
        <end position="88"/>
    </location>
</feature>
<dbReference type="Gene3D" id="3.90.50.10">
    <property type="entry name" value="Photosynthetic Reaction Center, subunit H, domain 2"/>
    <property type="match status" value="1"/>
</dbReference>
<organism evidence="3 4">
    <name type="scientific">Scytonema hofmannii PCC 7110</name>
    <dbReference type="NCBI Taxonomy" id="128403"/>
    <lineage>
        <taxon>Bacteria</taxon>
        <taxon>Bacillati</taxon>
        <taxon>Cyanobacteriota</taxon>
        <taxon>Cyanophyceae</taxon>
        <taxon>Nostocales</taxon>
        <taxon>Scytonemataceae</taxon>
        <taxon>Scytonema</taxon>
    </lineage>
</organism>